<sequence>MLKLFDGDISHAEFERLQQMMREDVSLRDLYLEHAAMEHVMDDLVGTQSVSSHRKILSMGSSMRRSAMRWAGIAAVALLTMGVWVGWNMISDISVRADMRFSYSSKWSVDGEAGVHSPELKVGQKLRLEYGAVELSLPKGVVGIVEGPATVELVEADLVRMVEGRGSFMVPEEGHGFAVETERMKVVDLGTAFTVVTGWGERDEVYVNQGSVEVHAADNSRLLEVGQALRVSALGELEDADYDNGQFLAKLPGSVQLVFADDFESHPYKDGEVGGGGFHAWSAVGKTSGGYFNPRGHGVYYRNKNLDDTGPSSGLLDGMKGANVGFLYSAKQVGIERKIGVLAEPGTYTLQLALGVRDNRSATYGGYTISLMSHGRVLQEIRSNEVPGPKNAFTKVVLSYDATNLPEGVSYGDPLEVRIMCNAAGAPKRCYLDFDNLQLSFMARSLEK</sequence>
<dbReference type="EMBL" id="FQYR01000002">
    <property type="protein sequence ID" value="SHI77449.1"/>
    <property type="molecule type" value="Genomic_DNA"/>
</dbReference>
<organism evidence="2 3">
    <name type="scientific">Rubritalea squalenifaciens DSM 18772</name>
    <dbReference type="NCBI Taxonomy" id="1123071"/>
    <lineage>
        <taxon>Bacteria</taxon>
        <taxon>Pseudomonadati</taxon>
        <taxon>Verrucomicrobiota</taxon>
        <taxon>Verrucomicrobiia</taxon>
        <taxon>Verrucomicrobiales</taxon>
        <taxon>Rubritaleaceae</taxon>
        <taxon>Rubritalea</taxon>
    </lineage>
</organism>
<evidence type="ECO:0000313" key="3">
    <source>
        <dbReference type="Proteomes" id="UP000184510"/>
    </source>
</evidence>
<accession>A0A1M6DWE1</accession>
<gene>
    <name evidence="2" type="ORF">SAMN02745181_0851</name>
</gene>
<keyword evidence="1" id="KW-0812">Transmembrane</keyword>
<dbReference type="InParanoid" id="A0A1M6DWE1"/>
<evidence type="ECO:0000313" key="2">
    <source>
        <dbReference type="EMBL" id="SHI77449.1"/>
    </source>
</evidence>
<dbReference type="Pfam" id="PF22825">
    <property type="entry name" value="HpiC1-like"/>
    <property type="match status" value="1"/>
</dbReference>
<dbReference type="InterPro" id="IPR054720">
    <property type="entry name" value="HpiC1"/>
</dbReference>
<dbReference type="PANTHER" id="PTHR30273">
    <property type="entry name" value="PERIPLASMIC SIGNAL SENSOR AND SIGMA FACTOR ACTIVATOR FECR-RELATED"/>
    <property type="match status" value="1"/>
</dbReference>
<proteinExistence type="predicted"/>
<reference evidence="2 3" key="1">
    <citation type="submission" date="2016-11" db="EMBL/GenBank/DDBJ databases">
        <authorList>
            <person name="Jaros S."/>
            <person name="Januszkiewicz K."/>
            <person name="Wedrychowicz H."/>
        </authorList>
    </citation>
    <scope>NUCLEOTIDE SEQUENCE [LARGE SCALE GENOMIC DNA]</scope>
    <source>
        <strain evidence="2 3">DSM 18772</strain>
    </source>
</reference>
<protein>
    <submittedName>
        <fullName evidence="2">FecR family protein</fullName>
    </submittedName>
</protein>
<keyword evidence="3" id="KW-1185">Reference proteome</keyword>
<name>A0A1M6DWE1_9BACT</name>
<keyword evidence="1" id="KW-0472">Membrane</keyword>
<dbReference type="Gene3D" id="2.60.120.1440">
    <property type="match status" value="1"/>
</dbReference>
<dbReference type="InterPro" id="IPR012373">
    <property type="entry name" value="Ferrdict_sens_TM"/>
</dbReference>
<dbReference type="Proteomes" id="UP000184510">
    <property type="component" value="Unassembled WGS sequence"/>
</dbReference>
<feature type="transmembrane region" description="Helical" evidence="1">
    <location>
        <begin position="67"/>
        <end position="87"/>
    </location>
</feature>
<dbReference type="AlphaFoldDB" id="A0A1M6DWE1"/>
<dbReference type="STRING" id="1123071.SAMN02745181_0851"/>
<dbReference type="GO" id="GO:0016989">
    <property type="term" value="F:sigma factor antagonist activity"/>
    <property type="evidence" value="ECO:0007669"/>
    <property type="project" value="TreeGrafter"/>
</dbReference>
<keyword evidence="1" id="KW-1133">Transmembrane helix</keyword>
<evidence type="ECO:0000256" key="1">
    <source>
        <dbReference type="SAM" id="Phobius"/>
    </source>
</evidence>
<dbReference type="PANTHER" id="PTHR30273:SF2">
    <property type="entry name" value="PROTEIN FECR"/>
    <property type="match status" value="1"/>
</dbReference>